<protein>
    <submittedName>
        <fullName evidence="3">Uncharacterized protein</fullName>
    </submittedName>
</protein>
<dbReference type="OrthoDB" id="3561697at2759"/>
<evidence type="ECO:0000256" key="1">
    <source>
        <dbReference type="SAM" id="Coils"/>
    </source>
</evidence>
<dbReference type="AlphaFoldDB" id="A0A1L7WH99"/>
<accession>A0A1L7WH99</accession>
<proteinExistence type="predicted"/>
<evidence type="ECO:0000256" key="2">
    <source>
        <dbReference type="SAM" id="MobiDB-lite"/>
    </source>
</evidence>
<name>A0A1L7WH99_9HELO</name>
<organism evidence="3 4">
    <name type="scientific">Phialocephala subalpina</name>
    <dbReference type="NCBI Taxonomy" id="576137"/>
    <lineage>
        <taxon>Eukaryota</taxon>
        <taxon>Fungi</taxon>
        <taxon>Dikarya</taxon>
        <taxon>Ascomycota</taxon>
        <taxon>Pezizomycotina</taxon>
        <taxon>Leotiomycetes</taxon>
        <taxon>Helotiales</taxon>
        <taxon>Mollisiaceae</taxon>
        <taxon>Phialocephala</taxon>
        <taxon>Phialocephala fortinii species complex</taxon>
    </lineage>
</organism>
<feature type="region of interest" description="Disordered" evidence="2">
    <location>
        <begin position="1"/>
        <end position="36"/>
    </location>
</feature>
<dbReference type="Proteomes" id="UP000184330">
    <property type="component" value="Unassembled WGS sequence"/>
</dbReference>
<keyword evidence="1" id="KW-0175">Coiled coil</keyword>
<dbReference type="EMBL" id="FJOG01000002">
    <property type="protein sequence ID" value="CZR52148.1"/>
    <property type="molecule type" value="Genomic_DNA"/>
</dbReference>
<reference evidence="3 4" key="1">
    <citation type="submission" date="2016-03" db="EMBL/GenBank/DDBJ databases">
        <authorList>
            <person name="Ploux O."/>
        </authorList>
    </citation>
    <scope>NUCLEOTIDE SEQUENCE [LARGE SCALE GENOMIC DNA]</scope>
    <source>
        <strain evidence="3 4">UAMH 11012</strain>
    </source>
</reference>
<feature type="compositionally biased region" description="Basic and acidic residues" evidence="2">
    <location>
        <begin position="1"/>
        <end position="18"/>
    </location>
</feature>
<evidence type="ECO:0000313" key="3">
    <source>
        <dbReference type="EMBL" id="CZR52148.1"/>
    </source>
</evidence>
<feature type="coiled-coil region" evidence="1">
    <location>
        <begin position="88"/>
        <end position="160"/>
    </location>
</feature>
<feature type="compositionally biased region" description="Low complexity" evidence="2">
    <location>
        <begin position="19"/>
        <end position="32"/>
    </location>
</feature>
<sequence length="197" mass="23396">MSGRTYVERDSRGRERLVYSRSGSQYRSSSQGRTPVRDLLEQAESREEALAAEVRSLQSRLSLAQRAEWHLQNLRIEHQKVVNEHYGCRHLQQQLEANVREVRRLETTLAKEEDANDKLVRKNEKLEEKVRLMKRGSRDGDGLKEAYEQKELEVEVLRQRLMERDETLRLAEVRIAEKNSRIVYLKEFLWTKGYRVE</sequence>
<evidence type="ECO:0000313" key="4">
    <source>
        <dbReference type="Proteomes" id="UP000184330"/>
    </source>
</evidence>
<keyword evidence="4" id="KW-1185">Reference proteome</keyword>
<gene>
    <name evidence="3" type="ORF">PAC_02025</name>
</gene>